<feature type="non-terminal residue" evidence="1">
    <location>
        <position position="1"/>
    </location>
</feature>
<gene>
    <name evidence="1" type="ORF">OBE_12375</name>
</gene>
<comment type="caution">
    <text evidence="1">The sequence shown here is derived from an EMBL/GenBank/DDBJ whole genome shotgun (WGS) entry which is preliminary data.</text>
</comment>
<accession>K1RZ87</accession>
<dbReference type="Gene3D" id="3.10.20.590">
    <property type="match status" value="1"/>
</dbReference>
<evidence type="ECO:0000313" key="1">
    <source>
        <dbReference type="EMBL" id="EKC53872.1"/>
    </source>
</evidence>
<name>K1RZ87_9ZZZZ</name>
<reference evidence="1" key="1">
    <citation type="journal article" date="2013" name="Environ. Microbiol.">
        <title>Microbiota from the distal guts of lean and obese adolescents exhibit partial functional redundancy besides clear differences in community structure.</title>
        <authorList>
            <person name="Ferrer M."/>
            <person name="Ruiz A."/>
            <person name="Lanza F."/>
            <person name="Haange S.B."/>
            <person name="Oberbach A."/>
            <person name="Till H."/>
            <person name="Bargiela R."/>
            <person name="Campoy C."/>
            <person name="Segura M.T."/>
            <person name="Richter M."/>
            <person name="von Bergen M."/>
            <person name="Seifert J."/>
            <person name="Suarez A."/>
        </authorList>
    </citation>
    <scope>NUCLEOTIDE SEQUENCE</scope>
</reference>
<organism evidence="1">
    <name type="scientific">human gut metagenome</name>
    <dbReference type="NCBI Taxonomy" id="408170"/>
    <lineage>
        <taxon>unclassified sequences</taxon>
        <taxon>metagenomes</taxon>
        <taxon>organismal metagenomes</taxon>
    </lineage>
</organism>
<evidence type="ECO:0008006" key="2">
    <source>
        <dbReference type="Google" id="ProtNLM"/>
    </source>
</evidence>
<dbReference type="EMBL" id="AJWZ01008523">
    <property type="protein sequence ID" value="EKC53872.1"/>
    <property type="molecule type" value="Genomic_DNA"/>
</dbReference>
<protein>
    <recommendedName>
        <fullName evidence="2">Leucine--tRNA ligase</fullName>
    </recommendedName>
</protein>
<proteinExistence type="predicted"/>
<dbReference type="AlphaFoldDB" id="K1RZ87"/>
<sequence length="42" mass="4822">TPNEEIQKQVLADEKSQKYLEGFNVLKVIIVPKKIVNVVLKK</sequence>